<dbReference type="AlphaFoldDB" id="K1UG54"/>
<name>K1UG54_9ZZZZ</name>
<organism evidence="1">
    <name type="scientific">human gut metagenome</name>
    <dbReference type="NCBI Taxonomy" id="408170"/>
    <lineage>
        <taxon>unclassified sequences</taxon>
        <taxon>metagenomes</taxon>
        <taxon>organismal metagenomes</taxon>
    </lineage>
</organism>
<accession>K1UG54</accession>
<comment type="caution">
    <text evidence="1">The sequence shown here is derived from an EMBL/GenBank/DDBJ whole genome shotgun (WGS) entry which is preliminary data.</text>
</comment>
<reference evidence="1" key="1">
    <citation type="journal article" date="2013" name="Environ. Microbiol.">
        <title>Microbiota from the distal guts of lean and obese adolescents exhibit partial functional redundancy besides clear differences in community structure.</title>
        <authorList>
            <person name="Ferrer M."/>
            <person name="Ruiz A."/>
            <person name="Lanza F."/>
            <person name="Haange S.B."/>
            <person name="Oberbach A."/>
            <person name="Till H."/>
            <person name="Bargiela R."/>
            <person name="Campoy C."/>
            <person name="Segura M.T."/>
            <person name="Richter M."/>
            <person name="von Bergen M."/>
            <person name="Seifert J."/>
            <person name="Suarez A."/>
        </authorList>
    </citation>
    <scope>NUCLEOTIDE SEQUENCE</scope>
</reference>
<feature type="non-terminal residue" evidence="1">
    <location>
        <position position="21"/>
    </location>
</feature>
<gene>
    <name evidence="1" type="ORF">LEA_00745</name>
</gene>
<protein>
    <submittedName>
        <fullName evidence="1">Uncharacterized protein</fullName>
    </submittedName>
</protein>
<dbReference type="EMBL" id="AJWY01000527">
    <property type="protein sequence ID" value="EKC81053.1"/>
    <property type="molecule type" value="Genomic_DNA"/>
</dbReference>
<proteinExistence type="predicted"/>
<sequence length="21" mass="2412">MLVENDSIMWLGSRGMGLVRF</sequence>
<evidence type="ECO:0000313" key="1">
    <source>
        <dbReference type="EMBL" id="EKC81053.1"/>
    </source>
</evidence>